<feature type="domain" description="Polysaccharide biosynthesis protein CapD-like" evidence="3">
    <location>
        <begin position="298"/>
        <end position="577"/>
    </location>
</feature>
<accession>A0A4Y6PUB1</accession>
<keyword evidence="2" id="KW-0472">Membrane</keyword>
<dbReference type="Pfam" id="PF13727">
    <property type="entry name" value="CoA_binding_3"/>
    <property type="match status" value="1"/>
</dbReference>
<dbReference type="Proteomes" id="UP000315995">
    <property type="component" value="Chromosome"/>
</dbReference>
<proteinExistence type="inferred from homology"/>
<feature type="transmembrane region" description="Helical" evidence="2">
    <location>
        <begin position="88"/>
        <end position="108"/>
    </location>
</feature>
<keyword evidence="2" id="KW-0812">Transmembrane</keyword>
<evidence type="ECO:0000256" key="2">
    <source>
        <dbReference type="SAM" id="Phobius"/>
    </source>
</evidence>
<accession>A0A5B8Y558</accession>
<dbReference type="OrthoDB" id="9769113at2"/>
<comment type="similarity">
    <text evidence="1">Belongs to the polysaccharide synthase family.</text>
</comment>
<feature type="transmembrane region" description="Helical" evidence="2">
    <location>
        <begin position="55"/>
        <end position="76"/>
    </location>
</feature>
<dbReference type="AlphaFoldDB" id="A0A4Y6PUB1"/>
<keyword evidence="2" id="KW-1133">Transmembrane helix</keyword>
<dbReference type="SUPFAM" id="SSF51735">
    <property type="entry name" value="NAD(P)-binding Rossmann-fold domains"/>
    <property type="match status" value="2"/>
</dbReference>
<keyword evidence="5" id="KW-1185">Reference proteome</keyword>
<evidence type="ECO:0000313" key="4">
    <source>
        <dbReference type="EMBL" id="QDG51699.1"/>
    </source>
</evidence>
<dbReference type="RefSeq" id="WP_141198179.1">
    <property type="nucleotide sequence ID" value="NZ_CP041186.1"/>
</dbReference>
<dbReference type="CDD" id="cd05237">
    <property type="entry name" value="UDP_invert_4-6DH_SDR_e"/>
    <property type="match status" value="1"/>
</dbReference>
<dbReference type="InterPro" id="IPR036291">
    <property type="entry name" value="NAD(P)-bd_dom_sf"/>
</dbReference>
<sequence length="642" mass="71154">MRKTADWFLELPGLPRSIRVLLIAAFHLLVFAAAFVGAFAIRFDFDIPIKYQQSMWHLLPVVIGVKLTIFAVLKLFRGWWRYVSMHDVVALARALALAAGALVLVNVFVMTPEVFPRSVYLIDFGLSFLGLGAARGSLRLLREALRSNMAANGDAKRLLILGAGDTGETLVREINKNKNLPFRPVAFLDDDPYKHKLRIHGVPVLGSMNLIEEIVNAHEIEQIIIAMPSAGRDELRKIYERSRNTDAEVKILPALESMLSGEISLTQLREVSISDLLGRDPVELDTQSIGVFLQGRTVLVTGAAGSIGSELCRQVLRFGPQKLVMVDQAETPLFFTERELREEHADKLVPCMADIRDQKRMQAIFSRHKPDVVFHAAAYKHVPLMEANPSEAVRNNVLGTQNIADLAAQASTSAFVLVSTDKAVNPTSVMGTTKRITELYVHALASNCETKFCAVRFGNVLGSNGSVVPIFREQIRQGGPVTVTHPEMTRFFMTIPEAAQLVLQAGAIGKGGELFVLDMGEPVRILDLARDMIRLSGLDFDDIDIVFTGKRPGEKLFEELSFDAEKLGKTRHKKIFIGNHAGARFEEQRPTYLALLEAAERDDDVEVRKLLKRLVPSYSHPQADEKVVSIESGKFKAVGVSK</sequence>
<feature type="transmembrane region" description="Helical" evidence="2">
    <location>
        <begin position="20"/>
        <end position="43"/>
    </location>
</feature>
<dbReference type="Pfam" id="PF02719">
    <property type="entry name" value="Polysacc_synt_2"/>
    <property type="match status" value="1"/>
</dbReference>
<dbReference type="PANTHER" id="PTHR43318">
    <property type="entry name" value="UDP-N-ACETYLGLUCOSAMINE 4,6-DEHYDRATASE"/>
    <property type="match status" value="1"/>
</dbReference>
<evidence type="ECO:0000259" key="3">
    <source>
        <dbReference type="Pfam" id="PF02719"/>
    </source>
</evidence>
<name>A0A4Y6PUB1_PERCE</name>
<evidence type="ECO:0000313" key="5">
    <source>
        <dbReference type="Proteomes" id="UP000315995"/>
    </source>
</evidence>
<organism evidence="4 5">
    <name type="scientific">Persicimonas caeni</name>
    <dbReference type="NCBI Taxonomy" id="2292766"/>
    <lineage>
        <taxon>Bacteria</taxon>
        <taxon>Deltaproteobacteria</taxon>
        <taxon>Bradymonadales</taxon>
        <taxon>Bradymonadaceae</taxon>
        <taxon>Persicimonas</taxon>
    </lineage>
</organism>
<dbReference type="InterPro" id="IPR051203">
    <property type="entry name" value="Polysaccharide_Synthase-Rel"/>
</dbReference>
<dbReference type="InterPro" id="IPR003869">
    <property type="entry name" value="Polysac_CapD-like"/>
</dbReference>
<dbReference type="PANTHER" id="PTHR43318:SF1">
    <property type="entry name" value="POLYSACCHARIDE BIOSYNTHESIS PROTEIN EPSC-RELATED"/>
    <property type="match status" value="1"/>
</dbReference>
<reference evidence="4 5" key="1">
    <citation type="submission" date="2019-06" db="EMBL/GenBank/DDBJ databases">
        <title>Persicimonas caeni gen. nov., sp. nov., a predatory bacterium isolated from solar saltern.</title>
        <authorList>
            <person name="Wang S."/>
        </authorList>
    </citation>
    <scope>NUCLEOTIDE SEQUENCE [LARGE SCALE GENOMIC DNA]</scope>
    <source>
        <strain evidence="4 5">YN101</strain>
    </source>
</reference>
<protein>
    <submittedName>
        <fullName evidence="4">Polysaccharide biosynthesis protein</fullName>
    </submittedName>
</protein>
<evidence type="ECO:0000256" key="1">
    <source>
        <dbReference type="ARBA" id="ARBA00007430"/>
    </source>
</evidence>
<gene>
    <name evidence="4" type="ORF">FIV42_13345</name>
</gene>
<dbReference type="Gene3D" id="3.40.50.720">
    <property type="entry name" value="NAD(P)-binding Rossmann-like Domain"/>
    <property type="match status" value="2"/>
</dbReference>
<dbReference type="EMBL" id="CP041186">
    <property type="protein sequence ID" value="QDG51699.1"/>
    <property type="molecule type" value="Genomic_DNA"/>
</dbReference>